<organism evidence="2 3">
    <name type="scientific">Cupriavidus pinatubonensis</name>
    <dbReference type="NCBI Taxonomy" id="248026"/>
    <lineage>
        <taxon>Bacteria</taxon>
        <taxon>Pseudomonadati</taxon>
        <taxon>Pseudomonadota</taxon>
        <taxon>Betaproteobacteria</taxon>
        <taxon>Burkholderiales</taxon>
        <taxon>Burkholderiaceae</taxon>
        <taxon>Cupriavidus</taxon>
    </lineage>
</organism>
<accession>A0ABM8Y0T7</accession>
<feature type="region of interest" description="Disordered" evidence="1">
    <location>
        <begin position="14"/>
        <end position="46"/>
    </location>
</feature>
<reference evidence="2 3" key="1">
    <citation type="submission" date="2021-08" db="EMBL/GenBank/DDBJ databases">
        <authorList>
            <person name="Peeters C."/>
        </authorList>
    </citation>
    <scope>NUCLEOTIDE SEQUENCE [LARGE SCALE GENOMIC DNA]</scope>
    <source>
        <strain evidence="2 3">LMG 23994</strain>
    </source>
</reference>
<evidence type="ECO:0000256" key="1">
    <source>
        <dbReference type="SAM" id="MobiDB-lite"/>
    </source>
</evidence>
<proteinExistence type="predicted"/>
<comment type="caution">
    <text evidence="2">The sequence shown here is derived from an EMBL/GenBank/DDBJ whole genome shotgun (WGS) entry which is preliminary data.</text>
</comment>
<dbReference type="EMBL" id="CAJZAF010000049">
    <property type="protein sequence ID" value="CAG9186332.1"/>
    <property type="molecule type" value="Genomic_DNA"/>
</dbReference>
<protein>
    <submittedName>
        <fullName evidence="2">Uncharacterized protein</fullName>
    </submittedName>
</protein>
<keyword evidence="3" id="KW-1185">Reference proteome</keyword>
<feature type="compositionally biased region" description="Basic and acidic residues" evidence="1">
    <location>
        <begin position="32"/>
        <end position="41"/>
    </location>
</feature>
<name>A0ABM8Y0T7_9BURK</name>
<dbReference type="Proteomes" id="UP000701702">
    <property type="component" value="Unassembled WGS sequence"/>
</dbReference>
<evidence type="ECO:0000313" key="2">
    <source>
        <dbReference type="EMBL" id="CAG9186332.1"/>
    </source>
</evidence>
<evidence type="ECO:0000313" key="3">
    <source>
        <dbReference type="Proteomes" id="UP000701702"/>
    </source>
</evidence>
<gene>
    <name evidence="2" type="ORF">LMG23994_06168</name>
</gene>
<sequence>MTAQSGFGIYRANWSGTRSGERDADIGAAPGFDRDRHRYTDRGNAAGMSEVGLGGVGAWRRDD</sequence>